<keyword evidence="1" id="KW-0677">Repeat</keyword>
<feature type="region of interest" description="Disordered" evidence="2">
    <location>
        <begin position="217"/>
        <end position="237"/>
    </location>
</feature>
<feature type="region of interest" description="Disordered" evidence="2">
    <location>
        <begin position="1"/>
        <end position="54"/>
    </location>
</feature>
<evidence type="ECO:0000256" key="2">
    <source>
        <dbReference type="SAM" id="MobiDB-lite"/>
    </source>
</evidence>
<comment type="caution">
    <text evidence="3">The sequence shown here is derived from an EMBL/GenBank/DDBJ whole genome shotgun (WGS) entry which is preliminary data.</text>
</comment>
<proteinExistence type="predicted"/>
<dbReference type="GO" id="GO:0031514">
    <property type="term" value="C:motile cilium"/>
    <property type="evidence" value="ECO:0007669"/>
    <property type="project" value="TreeGrafter"/>
</dbReference>
<dbReference type="AlphaFoldDB" id="A0A8S4B8P7"/>
<reference evidence="3" key="1">
    <citation type="submission" date="2021-05" db="EMBL/GenBank/DDBJ databases">
        <authorList>
            <person name="Tigano A."/>
        </authorList>
    </citation>
    <scope>NUCLEOTIDE SEQUENCE</scope>
</reference>
<keyword evidence="4" id="KW-1185">Reference proteome</keyword>
<dbReference type="SMART" id="SM00698">
    <property type="entry name" value="MORN"/>
    <property type="match status" value="6"/>
</dbReference>
<dbReference type="InterPro" id="IPR003409">
    <property type="entry name" value="MORN"/>
</dbReference>
<dbReference type="GO" id="GO:0007286">
    <property type="term" value="P:spermatid development"/>
    <property type="evidence" value="ECO:0007669"/>
    <property type="project" value="TreeGrafter"/>
</dbReference>
<dbReference type="SUPFAM" id="SSF82185">
    <property type="entry name" value="Histone H3 K4-specific methyltransferase SET7/9 N-terminal domain"/>
    <property type="match status" value="2"/>
</dbReference>
<dbReference type="GO" id="GO:0035082">
    <property type="term" value="P:axoneme assembly"/>
    <property type="evidence" value="ECO:0007669"/>
    <property type="project" value="TreeGrafter"/>
</dbReference>
<feature type="compositionally biased region" description="Basic and acidic residues" evidence="2">
    <location>
        <begin position="12"/>
        <end position="33"/>
    </location>
</feature>
<dbReference type="PANTHER" id="PTHR43215">
    <property type="entry name" value="RADIAL SPOKE HEAD 1 HOMOLOG"/>
    <property type="match status" value="1"/>
</dbReference>
<protein>
    <submittedName>
        <fullName evidence="3">(Atlantic silverside) hypothetical protein</fullName>
    </submittedName>
</protein>
<sequence length="237" mass="26510">MSFIGSDDFDEDNNKLGEYEGGRNEAGERHGEGKATLPNGDIYQGGYENGKRHGQGTYQFKNGARYVGDYFQNMKHGQGTFYYPDGSIYEGSWEDDQRQGHGVYTYPNGDSYDGEWLRHLRHGQGTYHYRQTGAKYKGMWLNGNMESAGEYIYASHRFQGNFVNGTPLGPGKYVFDIGCEQHGEYRQEQDHAEGEWDGLSSNGSLRWIPKCITGLTPTKEASAGENKSTSADDKAGD</sequence>
<dbReference type="Proteomes" id="UP000677803">
    <property type="component" value="Unassembled WGS sequence"/>
</dbReference>
<dbReference type="EMBL" id="CAJRST010010001">
    <property type="protein sequence ID" value="CAG5911453.1"/>
    <property type="molecule type" value="Genomic_DNA"/>
</dbReference>
<evidence type="ECO:0000313" key="3">
    <source>
        <dbReference type="EMBL" id="CAG5911453.1"/>
    </source>
</evidence>
<dbReference type="OrthoDB" id="423343at2759"/>
<dbReference type="FunFam" id="2.20.110.10:FF:000002">
    <property type="entry name" value="Phosphatidylinositol 4-phosphate 5-kinase 8"/>
    <property type="match status" value="1"/>
</dbReference>
<dbReference type="Pfam" id="PF02493">
    <property type="entry name" value="MORN"/>
    <property type="match status" value="7"/>
</dbReference>
<name>A0A8S4B8P7_9TELE</name>
<organism evidence="3 4">
    <name type="scientific">Menidia menidia</name>
    <name type="common">Atlantic silverside</name>
    <dbReference type="NCBI Taxonomy" id="238744"/>
    <lineage>
        <taxon>Eukaryota</taxon>
        <taxon>Metazoa</taxon>
        <taxon>Chordata</taxon>
        <taxon>Craniata</taxon>
        <taxon>Vertebrata</taxon>
        <taxon>Euteleostomi</taxon>
        <taxon>Actinopterygii</taxon>
        <taxon>Neopterygii</taxon>
        <taxon>Teleostei</taxon>
        <taxon>Neoteleostei</taxon>
        <taxon>Acanthomorphata</taxon>
        <taxon>Ovalentaria</taxon>
        <taxon>Atherinomorphae</taxon>
        <taxon>Atheriniformes</taxon>
        <taxon>Atherinopsidae</taxon>
        <taxon>Menidiinae</taxon>
        <taxon>Menidia</taxon>
    </lineage>
</organism>
<dbReference type="Gene3D" id="2.20.110.10">
    <property type="entry name" value="Histone H3 K4-specific methyltransferase SET7/9 N-terminal domain"/>
    <property type="match status" value="3"/>
</dbReference>
<gene>
    <name evidence="3" type="ORF">MMEN_LOCUS9921</name>
</gene>
<dbReference type="GO" id="GO:0005634">
    <property type="term" value="C:nucleus"/>
    <property type="evidence" value="ECO:0007669"/>
    <property type="project" value="TreeGrafter"/>
</dbReference>
<evidence type="ECO:0000313" key="4">
    <source>
        <dbReference type="Proteomes" id="UP000677803"/>
    </source>
</evidence>
<dbReference type="PANTHER" id="PTHR43215:SF14">
    <property type="entry name" value="RADIAL SPOKE HEAD 1 HOMOLOG"/>
    <property type="match status" value="1"/>
</dbReference>
<accession>A0A8S4B8P7</accession>
<evidence type="ECO:0000256" key="1">
    <source>
        <dbReference type="ARBA" id="ARBA00022737"/>
    </source>
</evidence>